<feature type="non-terminal residue" evidence="2">
    <location>
        <position position="133"/>
    </location>
</feature>
<evidence type="ECO:0000256" key="1">
    <source>
        <dbReference type="SAM" id="Phobius"/>
    </source>
</evidence>
<feature type="transmembrane region" description="Helical" evidence="1">
    <location>
        <begin position="85"/>
        <end position="106"/>
    </location>
</feature>
<comment type="caution">
    <text evidence="2">The sequence shown here is derived from an EMBL/GenBank/DDBJ whole genome shotgun (WGS) entry which is preliminary data.</text>
</comment>
<keyword evidence="1" id="KW-0472">Membrane</keyword>
<proteinExistence type="predicted"/>
<gene>
    <name evidence="2" type="ORF">COY30_01165</name>
</gene>
<organism evidence="2 3">
    <name type="scientific">Candidatus Woesebacteria bacterium CG_4_10_14_0_2_um_filter_44_9</name>
    <dbReference type="NCBI Taxonomy" id="1975055"/>
    <lineage>
        <taxon>Bacteria</taxon>
        <taxon>Candidatus Woeseibacteriota</taxon>
    </lineage>
</organism>
<accession>A0A2M7THR4</accession>
<keyword evidence="1" id="KW-0812">Transmembrane</keyword>
<protein>
    <recommendedName>
        <fullName evidence="4">Glycosyltransferase RgtA/B/C/D-like domain-containing protein</fullName>
    </recommendedName>
</protein>
<reference evidence="3" key="1">
    <citation type="submission" date="2017-09" db="EMBL/GenBank/DDBJ databases">
        <title>Depth-based differentiation of microbial function through sediment-hosted aquifers and enrichment of novel symbionts in the deep terrestrial subsurface.</title>
        <authorList>
            <person name="Probst A.J."/>
            <person name="Ladd B."/>
            <person name="Jarett J.K."/>
            <person name="Geller-Mcgrath D.E."/>
            <person name="Sieber C.M.K."/>
            <person name="Emerson J.B."/>
            <person name="Anantharaman K."/>
            <person name="Thomas B.C."/>
            <person name="Malmstrom R."/>
            <person name="Stieglmeier M."/>
            <person name="Klingl A."/>
            <person name="Woyke T."/>
            <person name="Ryan C.M."/>
            <person name="Banfield J.F."/>
        </authorList>
    </citation>
    <scope>NUCLEOTIDE SEQUENCE [LARGE SCALE GENOMIC DNA]</scope>
</reference>
<feature type="transmembrane region" description="Helical" evidence="1">
    <location>
        <begin position="113"/>
        <end position="132"/>
    </location>
</feature>
<evidence type="ECO:0000313" key="3">
    <source>
        <dbReference type="Proteomes" id="UP000231727"/>
    </source>
</evidence>
<evidence type="ECO:0008006" key="4">
    <source>
        <dbReference type="Google" id="ProtNLM"/>
    </source>
</evidence>
<dbReference type="AlphaFoldDB" id="A0A2M7THR4"/>
<sequence>MKKINYLFLFGIFIFAFVLRVLFLPKNILTFGYDQARDVIISQSILKGDLKIQGPPASTPGLYHGVFYYYLLAPAYLLGNGNPVAAVYWISFLNSLAVFIIFYLGYLMTKKAWVGILAAFFFAISFESAQYAT</sequence>
<feature type="transmembrane region" description="Helical" evidence="1">
    <location>
        <begin position="6"/>
        <end position="23"/>
    </location>
</feature>
<name>A0A2M7THR4_9BACT</name>
<evidence type="ECO:0000313" key="2">
    <source>
        <dbReference type="EMBL" id="PIZ45872.1"/>
    </source>
</evidence>
<dbReference type="EMBL" id="PFNN01000023">
    <property type="protein sequence ID" value="PIZ45872.1"/>
    <property type="molecule type" value="Genomic_DNA"/>
</dbReference>
<dbReference type="Proteomes" id="UP000231727">
    <property type="component" value="Unassembled WGS sequence"/>
</dbReference>
<keyword evidence="1" id="KW-1133">Transmembrane helix</keyword>